<dbReference type="WBParaSite" id="RSKR_0000798400.1">
    <property type="protein sequence ID" value="RSKR_0000798400.1"/>
    <property type="gene ID" value="RSKR_0000798400"/>
</dbReference>
<accession>A0AC35U678</accession>
<name>A0AC35U678_9BILA</name>
<dbReference type="Proteomes" id="UP000095286">
    <property type="component" value="Unplaced"/>
</dbReference>
<proteinExistence type="predicted"/>
<reference evidence="2" key="1">
    <citation type="submission" date="2016-11" db="UniProtKB">
        <authorList>
            <consortium name="WormBaseParasite"/>
        </authorList>
    </citation>
    <scope>IDENTIFICATION</scope>
    <source>
        <strain evidence="2">KR3021</strain>
    </source>
</reference>
<sequence>MAKCLHGSILVIITILAIFGNASTPMDQFTPKCEVGTGIYKPAELEALPWFNVNLDLPPRERYKHVVAPLGLEMQAVINTLKQMAGILGPLPMEIIETLMTGAYESRFPLTYREEIEGIAEASGVAVADLAMMNIFYELSRFCTSIIADNDKNEIFHVRNLDFGQLMVWNITSQSWQLTDCLKKASVNLNFLRNGKVIFKGTTMAGHVGLITAMKPGQFSLSMNSRLVPDIANVAAWLMGDLNDVHFSMWIEREVMENAKDYGEAIQQLSTLPQLTGTYYIVGGAHVGQGCLLVKNDSWVDATVQLDESSRINGWYVLQTNYDPDKEPLFLDDRRTPGNVCMKKLGKSNVSLAGLYEVLTSRPTLNKTTVQTVLASVTTGHYVSYAAYCPNPCWAF</sequence>
<evidence type="ECO:0000313" key="1">
    <source>
        <dbReference type="Proteomes" id="UP000095286"/>
    </source>
</evidence>
<evidence type="ECO:0000313" key="2">
    <source>
        <dbReference type="WBParaSite" id="RSKR_0000798400.1"/>
    </source>
</evidence>
<organism evidence="1 2">
    <name type="scientific">Rhabditophanes sp. KR3021</name>
    <dbReference type="NCBI Taxonomy" id="114890"/>
    <lineage>
        <taxon>Eukaryota</taxon>
        <taxon>Metazoa</taxon>
        <taxon>Ecdysozoa</taxon>
        <taxon>Nematoda</taxon>
        <taxon>Chromadorea</taxon>
        <taxon>Rhabditida</taxon>
        <taxon>Tylenchina</taxon>
        <taxon>Panagrolaimomorpha</taxon>
        <taxon>Strongyloidoidea</taxon>
        <taxon>Alloionematidae</taxon>
        <taxon>Rhabditophanes</taxon>
    </lineage>
</organism>
<protein>
    <submittedName>
        <fullName evidence="2">Ceramidase</fullName>
    </submittedName>
</protein>